<sequence length="142" mass="15997">TIGKSSFEIPKELIDRANQLHRETIDKENDLSINDPDFVQAGLNGSMTLAGRYTRPPGPTLLPSLRLSKSVGSLSTLANRHPWFTDDQQMLYANDGRGDARYLNLDNYPLSWQKEAHKHGVDCEVRTLRNVAPYLNVLGYVE</sequence>
<protein>
    <submittedName>
        <fullName evidence="1">Uncharacterized protein</fullName>
    </submittedName>
</protein>
<name>A0A820NY35_9BILA</name>
<accession>A0A820NY35</accession>
<evidence type="ECO:0000313" key="2">
    <source>
        <dbReference type="Proteomes" id="UP000663836"/>
    </source>
</evidence>
<dbReference type="AlphaFoldDB" id="A0A820NY35"/>
<feature type="non-terminal residue" evidence="1">
    <location>
        <position position="142"/>
    </location>
</feature>
<feature type="non-terminal residue" evidence="1">
    <location>
        <position position="1"/>
    </location>
</feature>
<dbReference type="Proteomes" id="UP000663836">
    <property type="component" value="Unassembled WGS sequence"/>
</dbReference>
<proteinExistence type="predicted"/>
<comment type="caution">
    <text evidence="1">The sequence shown here is derived from an EMBL/GenBank/DDBJ whole genome shotgun (WGS) entry which is preliminary data.</text>
</comment>
<reference evidence="1" key="1">
    <citation type="submission" date="2021-02" db="EMBL/GenBank/DDBJ databases">
        <authorList>
            <person name="Nowell W R."/>
        </authorList>
    </citation>
    <scope>NUCLEOTIDE SEQUENCE</scope>
</reference>
<organism evidence="1 2">
    <name type="scientific">Rotaria sordida</name>
    <dbReference type="NCBI Taxonomy" id="392033"/>
    <lineage>
        <taxon>Eukaryota</taxon>
        <taxon>Metazoa</taxon>
        <taxon>Spiralia</taxon>
        <taxon>Gnathifera</taxon>
        <taxon>Rotifera</taxon>
        <taxon>Eurotatoria</taxon>
        <taxon>Bdelloidea</taxon>
        <taxon>Philodinida</taxon>
        <taxon>Philodinidae</taxon>
        <taxon>Rotaria</taxon>
    </lineage>
</organism>
<dbReference type="EMBL" id="CAJOBD010065157">
    <property type="protein sequence ID" value="CAF4395407.1"/>
    <property type="molecule type" value="Genomic_DNA"/>
</dbReference>
<evidence type="ECO:0000313" key="1">
    <source>
        <dbReference type="EMBL" id="CAF4395407.1"/>
    </source>
</evidence>
<gene>
    <name evidence="1" type="ORF">JBS370_LOCUS43284</name>
</gene>